<sequence>MKRTLDKVDEKILEELTWNSRLAHNDIAMKVNLSRNAVRLRIERLERDGYIKGYTIVKGSAFSEHPPIRALVFVYRQDRMRGAEVVRFVAGIPEVVACNVMSGDLDIVLTVEATSSDRINKVWADIASLPGVMDTVTSFVLSHTK</sequence>
<evidence type="ECO:0000313" key="6">
    <source>
        <dbReference type="Proteomes" id="UP000253720"/>
    </source>
</evidence>
<dbReference type="Proteomes" id="UP000253720">
    <property type="component" value="Chromosome"/>
</dbReference>
<dbReference type="GO" id="GO:0005829">
    <property type="term" value="C:cytosol"/>
    <property type="evidence" value="ECO:0007669"/>
    <property type="project" value="TreeGrafter"/>
</dbReference>
<dbReference type="InterPro" id="IPR036390">
    <property type="entry name" value="WH_DNA-bd_sf"/>
</dbReference>
<dbReference type="RefSeq" id="WP_114881599.1">
    <property type="nucleotide sequence ID" value="NZ_CP029608.1"/>
</dbReference>
<proteinExistence type="predicted"/>
<dbReference type="PANTHER" id="PTHR30154">
    <property type="entry name" value="LEUCINE-RESPONSIVE REGULATORY PROTEIN"/>
    <property type="match status" value="1"/>
</dbReference>
<dbReference type="PANTHER" id="PTHR30154:SF34">
    <property type="entry name" value="TRANSCRIPTIONAL REGULATOR AZLB"/>
    <property type="match status" value="1"/>
</dbReference>
<dbReference type="InterPro" id="IPR019885">
    <property type="entry name" value="Tscrpt_reg_HTH_AsnC-type_CS"/>
</dbReference>
<dbReference type="SMART" id="SM00344">
    <property type="entry name" value="HTH_ASNC"/>
    <property type="match status" value="1"/>
</dbReference>
<keyword evidence="6" id="KW-1185">Reference proteome</keyword>
<dbReference type="InterPro" id="IPR036388">
    <property type="entry name" value="WH-like_DNA-bd_sf"/>
</dbReference>
<dbReference type="AlphaFoldDB" id="A0A345RL81"/>
<evidence type="ECO:0000256" key="1">
    <source>
        <dbReference type="ARBA" id="ARBA00023015"/>
    </source>
</evidence>
<dbReference type="KEGG" id="pke:DLD99_06045"/>
<dbReference type="PRINTS" id="PR00033">
    <property type="entry name" value="HTHASNC"/>
</dbReference>
<dbReference type="SUPFAM" id="SSF46785">
    <property type="entry name" value="Winged helix' DNA-binding domain"/>
    <property type="match status" value="1"/>
</dbReference>
<evidence type="ECO:0000256" key="2">
    <source>
        <dbReference type="ARBA" id="ARBA00023125"/>
    </source>
</evidence>
<dbReference type="SUPFAM" id="SSF54909">
    <property type="entry name" value="Dimeric alpha+beta barrel"/>
    <property type="match status" value="1"/>
</dbReference>
<organism evidence="5 6">
    <name type="scientific">Pseudomonas kribbensis</name>
    <dbReference type="NCBI Taxonomy" id="1628086"/>
    <lineage>
        <taxon>Bacteria</taxon>
        <taxon>Pseudomonadati</taxon>
        <taxon>Pseudomonadota</taxon>
        <taxon>Gammaproteobacteria</taxon>
        <taxon>Pseudomonadales</taxon>
        <taxon>Pseudomonadaceae</taxon>
        <taxon>Pseudomonas</taxon>
    </lineage>
</organism>
<keyword evidence="3" id="KW-0804">Transcription</keyword>
<evidence type="ECO:0000313" key="5">
    <source>
        <dbReference type="EMBL" id="AXI60047.1"/>
    </source>
</evidence>
<evidence type="ECO:0000256" key="3">
    <source>
        <dbReference type="ARBA" id="ARBA00023163"/>
    </source>
</evidence>
<dbReference type="Gene3D" id="1.10.10.10">
    <property type="entry name" value="Winged helix-like DNA-binding domain superfamily/Winged helix DNA-binding domain"/>
    <property type="match status" value="1"/>
</dbReference>
<evidence type="ECO:0000259" key="4">
    <source>
        <dbReference type="PROSITE" id="PS50956"/>
    </source>
</evidence>
<name>A0A345RL81_9PSED</name>
<dbReference type="InterPro" id="IPR019887">
    <property type="entry name" value="Tscrpt_reg_AsnC/Lrp_C"/>
</dbReference>
<dbReference type="Pfam" id="PF01037">
    <property type="entry name" value="AsnC_trans_reg"/>
    <property type="match status" value="1"/>
</dbReference>
<dbReference type="EMBL" id="CP029608">
    <property type="protein sequence ID" value="AXI60047.1"/>
    <property type="molecule type" value="Genomic_DNA"/>
</dbReference>
<dbReference type="GO" id="GO:0043200">
    <property type="term" value="P:response to amino acid"/>
    <property type="evidence" value="ECO:0007669"/>
    <property type="project" value="TreeGrafter"/>
</dbReference>
<keyword evidence="2" id="KW-0238">DNA-binding</keyword>
<dbReference type="PROSITE" id="PS50956">
    <property type="entry name" value="HTH_ASNC_2"/>
    <property type="match status" value="1"/>
</dbReference>
<gene>
    <name evidence="5" type="ORF">DLD99_06045</name>
</gene>
<dbReference type="Pfam" id="PF13412">
    <property type="entry name" value="HTH_24"/>
    <property type="match status" value="1"/>
</dbReference>
<accession>A0A345RL81</accession>
<keyword evidence="1" id="KW-0805">Transcription regulation</keyword>
<dbReference type="GO" id="GO:0043565">
    <property type="term" value="F:sequence-specific DNA binding"/>
    <property type="evidence" value="ECO:0007669"/>
    <property type="project" value="InterPro"/>
</dbReference>
<protein>
    <submittedName>
        <fullName evidence="5">AsnC family transcriptional regulator</fullName>
    </submittedName>
</protein>
<dbReference type="InterPro" id="IPR011008">
    <property type="entry name" value="Dimeric_a/b-barrel"/>
</dbReference>
<feature type="domain" description="HTH asnC-type" evidence="4">
    <location>
        <begin position="5"/>
        <end position="57"/>
    </location>
</feature>
<dbReference type="InterPro" id="IPR000485">
    <property type="entry name" value="AsnC-type_HTH_dom"/>
</dbReference>
<dbReference type="PROSITE" id="PS00519">
    <property type="entry name" value="HTH_ASNC_1"/>
    <property type="match status" value="1"/>
</dbReference>
<dbReference type="Gene3D" id="3.30.70.920">
    <property type="match status" value="1"/>
</dbReference>
<reference evidence="5 6" key="1">
    <citation type="submission" date="2018-05" db="EMBL/GenBank/DDBJ databases">
        <title>Complete genome sequence of Pseudomonas kribbensis 46-2(T).</title>
        <authorList>
            <person name="Jeong H."/>
            <person name="Lee S.-G."/>
            <person name="Rha E."/>
            <person name="Kim H."/>
        </authorList>
    </citation>
    <scope>NUCLEOTIDE SEQUENCE [LARGE SCALE GENOMIC DNA]</scope>
    <source>
        <strain evidence="5 6">46-2</strain>
    </source>
</reference>
<dbReference type="InterPro" id="IPR019888">
    <property type="entry name" value="Tscrpt_reg_AsnC-like"/>
</dbReference>